<keyword evidence="2" id="KW-0677">Repeat</keyword>
<proteinExistence type="predicted"/>
<name>A0A452ELS0_CAPHI</name>
<evidence type="ECO:0000256" key="4">
    <source>
        <dbReference type="RuleBase" id="RU102079"/>
    </source>
</evidence>
<dbReference type="SUPFAM" id="SSF49899">
    <property type="entry name" value="Concanavalin A-like lectins/glucanases"/>
    <property type="match status" value="2"/>
</dbReference>
<evidence type="ECO:0000259" key="5">
    <source>
        <dbReference type="PROSITE" id="PS51304"/>
    </source>
</evidence>
<sequence length="317" mass="35222">MAFVPAPGYQPTYNPTLPYHNPIPGGLRAGMSIYIQGVASEHMKRFFVNFEVGQGQGADVAFHFNPRFDGWDKVVLNSKQKGSWGNEERKMSMPFRKGAAFELVFMVMTEHFKVVVNGTPFYEFKHRIPLQMVTHLHVDGDLMLQSINFIGGQPPSNQVCGVSLSCLPTAGRFHGPSGNQDSLLPVPFNGRLQGGLIARRTIIIKGYIPPTAKSFVINFKVGSSGDVALHINPRMTEGAVVRNSFLNGSWGSEERKVPYNPFGPGQFFDLSVRCGADRFKVYANGQHLFDFSHRLSAFQRVDLVEIHGDVTLSYVQI</sequence>
<reference evidence="6" key="3">
    <citation type="submission" date="2025-09" db="UniProtKB">
        <authorList>
            <consortium name="Ensembl"/>
        </authorList>
    </citation>
    <scope>IDENTIFICATION</scope>
</reference>
<dbReference type="OMA" id="SFVINFM"/>
<dbReference type="GO" id="GO:0030246">
    <property type="term" value="F:carbohydrate binding"/>
    <property type="evidence" value="ECO:0007669"/>
    <property type="project" value="UniProtKB-UniRule"/>
</dbReference>
<accession>A0A452ELS0</accession>
<dbReference type="SMART" id="SM00276">
    <property type="entry name" value="GLECT"/>
    <property type="match status" value="2"/>
</dbReference>
<evidence type="ECO:0000313" key="6">
    <source>
        <dbReference type="Ensembl" id="ENSCHIP00000013038.1"/>
    </source>
</evidence>
<dbReference type="FunFam" id="2.60.120.200:FF:000124">
    <property type="entry name" value="Galectin-4"/>
    <property type="match status" value="2"/>
</dbReference>
<dbReference type="GO" id="GO:0005615">
    <property type="term" value="C:extracellular space"/>
    <property type="evidence" value="ECO:0007669"/>
    <property type="project" value="Ensembl"/>
</dbReference>
<dbReference type="GeneTree" id="ENSGT00940000160378"/>
<evidence type="ECO:0000256" key="2">
    <source>
        <dbReference type="ARBA" id="ARBA00022737"/>
    </source>
</evidence>
<feature type="domain" description="Galectin" evidence="5">
    <location>
        <begin position="188"/>
        <end position="317"/>
    </location>
</feature>
<dbReference type="AlphaFoldDB" id="A0A452ELS0"/>
<dbReference type="Ensembl" id="ENSCHIT00000020830.1">
    <property type="protein sequence ID" value="ENSCHIP00000013038.1"/>
    <property type="gene ID" value="ENSCHIG00000014603.1"/>
</dbReference>
<dbReference type="EMBL" id="LWLT01000020">
    <property type="status" value="NOT_ANNOTATED_CDS"/>
    <property type="molecule type" value="Genomic_DNA"/>
</dbReference>
<reference evidence="6" key="2">
    <citation type="submission" date="2025-08" db="UniProtKB">
        <authorList>
            <consortium name="Ensembl"/>
        </authorList>
    </citation>
    <scope>IDENTIFICATION</scope>
</reference>
<feature type="domain" description="Galectin" evidence="5">
    <location>
        <begin position="19"/>
        <end position="150"/>
    </location>
</feature>
<protein>
    <recommendedName>
        <fullName evidence="4">Galectin</fullName>
    </recommendedName>
</protein>
<evidence type="ECO:0000256" key="3">
    <source>
        <dbReference type="ARBA" id="ARBA00055823"/>
    </source>
</evidence>
<gene>
    <name evidence="6" type="primary">LGALS4</name>
</gene>
<dbReference type="InterPro" id="IPR044156">
    <property type="entry name" value="Galectin-like"/>
</dbReference>
<dbReference type="PROSITE" id="PS51304">
    <property type="entry name" value="GALECTIN"/>
    <property type="match status" value="2"/>
</dbReference>
<dbReference type="GO" id="GO:0016936">
    <property type="term" value="F:galactoside binding"/>
    <property type="evidence" value="ECO:0007669"/>
    <property type="project" value="Ensembl"/>
</dbReference>
<dbReference type="SMART" id="SM00908">
    <property type="entry name" value="Gal-bind_lectin"/>
    <property type="match status" value="2"/>
</dbReference>
<keyword evidence="7" id="KW-1185">Reference proteome</keyword>
<dbReference type="Pfam" id="PF00337">
    <property type="entry name" value="Gal-bind_lectin"/>
    <property type="match status" value="2"/>
</dbReference>
<dbReference type="Gene3D" id="2.60.120.200">
    <property type="match status" value="2"/>
</dbReference>
<dbReference type="GO" id="GO:0002780">
    <property type="term" value="P:antibacterial peptide biosynthetic process"/>
    <property type="evidence" value="ECO:0007669"/>
    <property type="project" value="Ensembl"/>
</dbReference>
<evidence type="ECO:0000313" key="7">
    <source>
        <dbReference type="Proteomes" id="UP000291000"/>
    </source>
</evidence>
<reference evidence="6 7" key="1">
    <citation type="submission" date="2016-04" db="EMBL/GenBank/DDBJ databases">
        <title>Polished mammalian reference genomes with single-molecule sequencing and chromosome conformation capture applied to the Capra hircus genome.</title>
        <authorList>
            <person name="Bickhart D.M."/>
            <person name="Koren S."/>
            <person name="Rosen B."/>
            <person name="Hastie A."/>
            <person name="Liachko I."/>
            <person name="Sullivan S.T."/>
            <person name="Burton J."/>
            <person name="Sayre B.L."/>
            <person name="Huson H.J."/>
            <person name="Lee J."/>
            <person name="Lam E."/>
            <person name="Kelley C.M."/>
            <person name="Hutchison J.L."/>
            <person name="Zhou Y."/>
            <person name="Sun J."/>
            <person name="Crisa A."/>
            <person name="Schwartz J.C."/>
            <person name="Hammond J.A."/>
            <person name="Schroeder S.G."/>
            <person name="Liu G.E."/>
            <person name="Dunham M."/>
            <person name="Shendure J."/>
            <person name="Sonstegard T.S."/>
            <person name="Phillippy A.M."/>
            <person name="Van Tassell C.P."/>
            <person name="Smith T.P."/>
        </authorList>
    </citation>
    <scope>NUCLEOTIDE SEQUENCE [LARGE SCALE GENOMIC DNA]</scope>
</reference>
<organism evidence="6 7">
    <name type="scientific">Capra hircus</name>
    <name type="common">Goat</name>
    <dbReference type="NCBI Taxonomy" id="9925"/>
    <lineage>
        <taxon>Eukaryota</taxon>
        <taxon>Metazoa</taxon>
        <taxon>Chordata</taxon>
        <taxon>Craniata</taxon>
        <taxon>Vertebrata</taxon>
        <taxon>Euteleostomi</taxon>
        <taxon>Mammalia</taxon>
        <taxon>Eutheria</taxon>
        <taxon>Laurasiatheria</taxon>
        <taxon>Artiodactyla</taxon>
        <taxon>Ruminantia</taxon>
        <taxon>Pecora</taxon>
        <taxon>Bovidae</taxon>
        <taxon>Caprinae</taxon>
        <taxon>Capra</taxon>
    </lineage>
</organism>
<dbReference type="InterPro" id="IPR013320">
    <property type="entry name" value="ConA-like_dom_sf"/>
</dbReference>
<keyword evidence="1 4" id="KW-0430">Lectin</keyword>
<comment type="function">
    <text evidence="3">Galectin that binds lactose and a related range of sugars. May be involved in the assembly of adherens junctions.</text>
</comment>
<dbReference type="InterPro" id="IPR001079">
    <property type="entry name" value="Galectin_CRD"/>
</dbReference>
<dbReference type="Bgee" id="ENSCHIG00000014603">
    <property type="expression patterns" value="Expressed in descending colon and 17 other cell types or tissues"/>
</dbReference>
<dbReference type="PANTHER" id="PTHR11346">
    <property type="entry name" value="GALECTIN"/>
    <property type="match status" value="1"/>
</dbReference>
<dbReference type="STRING" id="9925.ENSCHIP00000013038"/>
<dbReference type="Proteomes" id="UP000291000">
    <property type="component" value="Chromosome 18"/>
</dbReference>
<dbReference type="PANTHER" id="PTHR11346:SF32">
    <property type="entry name" value="GALECTIN-4"/>
    <property type="match status" value="1"/>
</dbReference>
<evidence type="ECO:0000256" key="1">
    <source>
        <dbReference type="ARBA" id="ARBA00022734"/>
    </source>
</evidence>
<dbReference type="CDD" id="cd00070">
    <property type="entry name" value="GLECT"/>
    <property type="match status" value="2"/>
</dbReference>